<keyword evidence="6" id="KW-0067">ATP-binding</keyword>
<dbReference type="RefSeq" id="WP_147714032.1">
    <property type="nucleotide sequence ID" value="NZ_VKAD01000001.1"/>
</dbReference>
<dbReference type="InterPro" id="IPR004399">
    <property type="entry name" value="HMP/HMP-P_kinase_dom"/>
</dbReference>
<evidence type="ECO:0000313" key="9">
    <source>
        <dbReference type="Proteomes" id="UP000321764"/>
    </source>
</evidence>
<feature type="domain" description="Pyridoxamine kinase/Phosphomethylpyrimidine kinase" evidence="7">
    <location>
        <begin position="20"/>
        <end position="269"/>
    </location>
</feature>
<dbReference type="InterPro" id="IPR029056">
    <property type="entry name" value="Ribokinase-like"/>
</dbReference>
<dbReference type="PANTHER" id="PTHR20858">
    <property type="entry name" value="PHOSPHOMETHYLPYRIMIDINE KINASE"/>
    <property type="match status" value="1"/>
</dbReference>
<evidence type="ECO:0000256" key="4">
    <source>
        <dbReference type="ARBA" id="ARBA00022741"/>
    </source>
</evidence>
<dbReference type="UniPathway" id="UPA00060">
    <property type="reaction ID" value="UER00138"/>
</dbReference>
<evidence type="ECO:0000256" key="1">
    <source>
        <dbReference type="ARBA" id="ARBA00004948"/>
    </source>
</evidence>
<dbReference type="FunFam" id="3.40.1190.20:FF:000003">
    <property type="entry name" value="Phosphomethylpyrimidine kinase ThiD"/>
    <property type="match status" value="1"/>
</dbReference>
<evidence type="ECO:0000256" key="6">
    <source>
        <dbReference type="ARBA" id="ARBA00022840"/>
    </source>
</evidence>
<dbReference type="EMBL" id="VKAD01000001">
    <property type="protein sequence ID" value="TXR54634.1"/>
    <property type="molecule type" value="Genomic_DNA"/>
</dbReference>
<dbReference type="InterPro" id="IPR013749">
    <property type="entry name" value="PM/HMP-P_kinase-1"/>
</dbReference>
<dbReference type="SUPFAM" id="SSF53613">
    <property type="entry name" value="Ribokinase-like"/>
    <property type="match status" value="1"/>
</dbReference>
<dbReference type="OrthoDB" id="9810880at2"/>
<organism evidence="8 9">
    <name type="scientific">Reinekea thalattae</name>
    <dbReference type="NCBI Taxonomy" id="2593301"/>
    <lineage>
        <taxon>Bacteria</taxon>
        <taxon>Pseudomonadati</taxon>
        <taxon>Pseudomonadota</taxon>
        <taxon>Gammaproteobacteria</taxon>
        <taxon>Oceanospirillales</taxon>
        <taxon>Saccharospirillaceae</taxon>
        <taxon>Reinekea</taxon>
    </lineage>
</organism>
<dbReference type="Gene3D" id="3.40.1190.20">
    <property type="match status" value="1"/>
</dbReference>
<comment type="pathway">
    <text evidence="1">Cofactor biosynthesis; thiamine diphosphate biosynthesis.</text>
</comment>
<evidence type="ECO:0000256" key="5">
    <source>
        <dbReference type="ARBA" id="ARBA00022777"/>
    </source>
</evidence>
<proteinExistence type="predicted"/>
<keyword evidence="9" id="KW-1185">Reference proteome</keyword>
<dbReference type="CDD" id="cd01169">
    <property type="entry name" value="HMPP_kinase"/>
    <property type="match status" value="1"/>
</dbReference>
<dbReference type="PANTHER" id="PTHR20858:SF17">
    <property type="entry name" value="HYDROXYMETHYLPYRIMIDINE_PHOSPHOMETHYLPYRIMIDINE KINASE THI20-RELATED"/>
    <property type="match status" value="1"/>
</dbReference>
<sequence>MTNSSPNNSTPIALTIAGSDSGGGAGIQADLKAFSANGAYGASVITAITAQNTQAVTAVHPVPIDIVSAQIKAVLDDLNVQAIKIGMLFSSELVAAVFEALKDYQGYLVLDPVMIAKSGDALLQDEAIDALKSLLIPRANLITPNFPEANVLLNLPAQQAISEQQMQQHAQSLLALGADAVLLKGGHGDADICRDLLLGHEFAAKLFQAPRIATKNTHGTGCTYSSSIAAWLAKGVTLPEAVERAHRYLHTAIAKADQLTVGKGHGPVHHFHEIWR</sequence>
<evidence type="ECO:0000256" key="2">
    <source>
        <dbReference type="ARBA" id="ARBA00012135"/>
    </source>
</evidence>
<dbReference type="EC" id="2.7.1.49" evidence="2"/>
<evidence type="ECO:0000313" key="8">
    <source>
        <dbReference type="EMBL" id="TXR54634.1"/>
    </source>
</evidence>
<keyword evidence="5 8" id="KW-0418">Kinase</keyword>
<dbReference type="GO" id="GO:0008972">
    <property type="term" value="F:phosphomethylpyrimidine kinase activity"/>
    <property type="evidence" value="ECO:0007669"/>
    <property type="project" value="InterPro"/>
</dbReference>
<comment type="caution">
    <text evidence="8">The sequence shown here is derived from an EMBL/GenBank/DDBJ whole genome shotgun (WGS) entry which is preliminary data.</text>
</comment>
<accession>A0A5C8ZB17</accession>
<dbReference type="AlphaFoldDB" id="A0A5C8ZB17"/>
<dbReference type="GO" id="GO:0009229">
    <property type="term" value="P:thiamine diphosphate biosynthetic process"/>
    <property type="evidence" value="ECO:0007669"/>
    <property type="project" value="UniProtKB-UniPathway"/>
</dbReference>
<dbReference type="GO" id="GO:0005829">
    <property type="term" value="C:cytosol"/>
    <property type="evidence" value="ECO:0007669"/>
    <property type="project" value="TreeGrafter"/>
</dbReference>
<dbReference type="Proteomes" id="UP000321764">
    <property type="component" value="Unassembled WGS sequence"/>
</dbReference>
<dbReference type="GO" id="GO:0005524">
    <property type="term" value="F:ATP binding"/>
    <property type="evidence" value="ECO:0007669"/>
    <property type="project" value="UniProtKB-KW"/>
</dbReference>
<evidence type="ECO:0000256" key="3">
    <source>
        <dbReference type="ARBA" id="ARBA00022679"/>
    </source>
</evidence>
<dbReference type="Pfam" id="PF08543">
    <property type="entry name" value="Phos_pyr_kin"/>
    <property type="match status" value="1"/>
</dbReference>
<dbReference type="NCBIfam" id="TIGR00097">
    <property type="entry name" value="HMP-P_kinase"/>
    <property type="match status" value="1"/>
</dbReference>
<keyword evidence="3 8" id="KW-0808">Transferase</keyword>
<evidence type="ECO:0000259" key="7">
    <source>
        <dbReference type="Pfam" id="PF08543"/>
    </source>
</evidence>
<protein>
    <recommendedName>
        <fullName evidence="2">hydroxymethylpyrimidine kinase</fullName>
        <ecNumber evidence="2">2.7.1.49</ecNumber>
    </recommendedName>
</protein>
<gene>
    <name evidence="8" type="primary">thiD</name>
    <name evidence="8" type="ORF">FME95_08880</name>
</gene>
<keyword evidence="4" id="KW-0547">Nucleotide-binding</keyword>
<dbReference type="GO" id="GO:0008902">
    <property type="term" value="F:hydroxymethylpyrimidine kinase activity"/>
    <property type="evidence" value="ECO:0007669"/>
    <property type="project" value="UniProtKB-EC"/>
</dbReference>
<name>A0A5C8ZB17_9GAMM</name>
<dbReference type="GO" id="GO:0009228">
    <property type="term" value="P:thiamine biosynthetic process"/>
    <property type="evidence" value="ECO:0007669"/>
    <property type="project" value="InterPro"/>
</dbReference>
<reference evidence="8 9" key="1">
    <citation type="submission" date="2019-07" db="EMBL/GenBank/DDBJ databases">
        <title>Reinekea sp. strain SSH23 genome sequencing and assembly.</title>
        <authorList>
            <person name="Kim I."/>
        </authorList>
    </citation>
    <scope>NUCLEOTIDE SEQUENCE [LARGE SCALE GENOMIC DNA]</scope>
    <source>
        <strain evidence="8 9">SSH23</strain>
    </source>
</reference>